<evidence type="ECO:0000313" key="2">
    <source>
        <dbReference type="Proteomes" id="UP001163324"/>
    </source>
</evidence>
<accession>A0ACC0V1T1</accession>
<dbReference type="Proteomes" id="UP001163324">
    <property type="component" value="Chromosome 5"/>
</dbReference>
<organism evidence="1 2">
    <name type="scientific">Trichothecium roseum</name>
    <dbReference type="NCBI Taxonomy" id="47278"/>
    <lineage>
        <taxon>Eukaryota</taxon>
        <taxon>Fungi</taxon>
        <taxon>Dikarya</taxon>
        <taxon>Ascomycota</taxon>
        <taxon>Pezizomycotina</taxon>
        <taxon>Sordariomycetes</taxon>
        <taxon>Hypocreomycetidae</taxon>
        <taxon>Hypocreales</taxon>
        <taxon>Hypocreales incertae sedis</taxon>
        <taxon>Trichothecium</taxon>
    </lineage>
</organism>
<name>A0ACC0V1T1_9HYPO</name>
<keyword evidence="2" id="KW-1185">Reference proteome</keyword>
<protein>
    <submittedName>
        <fullName evidence="1">Uncharacterized protein</fullName>
    </submittedName>
</protein>
<evidence type="ECO:0000313" key="1">
    <source>
        <dbReference type="EMBL" id="KAI9899420.1"/>
    </source>
</evidence>
<comment type="caution">
    <text evidence="1">The sequence shown here is derived from an EMBL/GenBank/DDBJ whole genome shotgun (WGS) entry which is preliminary data.</text>
</comment>
<reference evidence="1" key="1">
    <citation type="submission" date="2022-10" db="EMBL/GenBank/DDBJ databases">
        <title>Complete Genome of Trichothecium roseum strain YXFP-22015, a Plant Pathogen Isolated from Citrus.</title>
        <authorList>
            <person name="Wang Y."/>
            <person name="Zhu L."/>
        </authorList>
    </citation>
    <scope>NUCLEOTIDE SEQUENCE</scope>
    <source>
        <strain evidence="1">YXFP-22015</strain>
    </source>
</reference>
<gene>
    <name evidence="1" type="ORF">N3K66_005881</name>
</gene>
<sequence>MAPPTFKDSLTDATVYVTLHIPRYTYTRLKLNPTGRRPSEQYPPHLLPHITLSTYVAETRDARHYEDFNWGIYYHNSDGYGWWLYPQRQMAFPSRPCPPTFMMISEFPTCPRTDPRIVCMIAMISMPPKSSLAIGFGTFLKRLVPESATSGDSSFDWVAGVVASGGRHVTQEAEMPYDQRSFNSAVFLRECLGHAYTHVHKDLDPNVGCPLFRSQFFVDARHHESGQTHQDIIHEAMFTILHRNIAEGRSGAPSSPPPLASALMNLGSSDPFVSTPEKSQNSGPPSFAPPGPQSTKKGKEVARDQGVNLEAPASGNAPPASDQSSGEGKNRVGHSSQLSGECGSSSGQGQNAPAMVKFLDDTMNSSKRLEKRYEEARSFLAGLNIDPYVVTKELQAERLLPQPGKDSHAGAGPQARQAPGAKKHAAPNPIGESRRGKGSQPTTHLTRSQRRARAKAPHKFLQGPSRVPAKQVSSQVPPWTMEASGNNAGASSTAAAPGNQQAYGESGHTTKHQANVGSGTYIPAPGQNNLQNPQTGHAMPQEMSSYTQTAGFAGPSSNQQVQAYHPQAQQASQQGHVQPDSNQGRAEMRMLFAGYPLVDTFSTAGNVSVGQLHESSGGHGNASSQPAFGPANFQQPYRLSMPAGPPHPLNVTSDFSSSPQFGSPGYHRRVPPPPGLQIPGPAGSLGHQPQLLENQTQPSENQIIQVAPKAFDLSDDVNHPMVSEAQSTTRDLNAEAPEFRSSNPDVDVTALGGAGSKIILRSASGSTKVHKVIFDDENFPPLPGHSAKE</sequence>
<proteinExistence type="predicted"/>
<dbReference type="EMBL" id="CM047944">
    <property type="protein sequence ID" value="KAI9899420.1"/>
    <property type="molecule type" value="Genomic_DNA"/>
</dbReference>